<name>W9CKI0_SCLBF</name>
<dbReference type="InterPro" id="IPR029058">
    <property type="entry name" value="AB_hydrolase_fold"/>
</dbReference>
<dbReference type="OrthoDB" id="2586582at2759"/>
<evidence type="ECO:0000256" key="1">
    <source>
        <dbReference type="ARBA" id="ARBA00022801"/>
    </source>
</evidence>
<dbReference type="GO" id="GO:0052689">
    <property type="term" value="F:carboxylic ester hydrolase activity"/>
    <property type="evidence" value="ECO:0007669"/>
    <property type="project" value="UniProtKB-ARBA"/>
</dbReference>
<keyword evidence="3" id="KW-1185">Reference proteome</keyword>
<evidence type="ECO:0000313" key="2">
    <source>
        <dbReference type="EMBL" id="ESZ96336.1"/>
    </source>
</evidence>
<organism evidence="2 3">
    <name type="scientific">Sclerotinia borealis (strain F-4128)</name>
    <dbReference type="NCBI Taxonomy" id="1432307"/>
    <lineage>
        <taxon>Eukaryota</taxon>
        <taxon>Fungi</taxon>
        <taxon>Dikarya</taxon>
        <taxon>Ascomycota</taxon>
        <taxon>Pezizomycotina</taxon>
        <taxon>Leotiomycetes</taxon>
        <taxon>Helotiales</taxon>
        <taxon>Sclerotiniaceae</taxon>
        <taxon>Sclerotinia</taxon>
    </lineage>
</organism>
<dbReference type="InterPro" id="IPR000675">
    <property type="entry name" value="Cutinase/axe"/>
</dbReference>
<evidence type="ECO:0000313" key="3">
    <source>
        <dbReference type="Proteomes" id="UP000019487"/>
    </source>
</evidence>
<dbReference type="Pfam" id="PF01083">
    <property type="entry name" value="Cutinase"/>
    <property type="match status" value="1"/>
</dbReference>
<keyword evidence="1" id="KW-0378">Hydrolase</keyword>
<sequence>MLTLTSGLTTKTNSYAEGLVAAESQFTAYTESCEDSKMAILAYSQGAMVIGDVLAGGGGDEVLGAGKLQWITSH</sequence>
<dbReference type="EMBL" id="AYSA01000141">
    <property type="protein sequence ID" value="ESZ96336.1"/>
    <property type="molecule type" value="Genomic_DNA"/>
</dbReference>
<accession>W9CKI0</accession>
<evidence type="ECO:0008006" key="4">
    <source>
        <dbReference type="Google" id="ProtNLM"/>
    </source>
</evidence>
<protein>
    <recommendedName>
        <fullName evidence="4">Cutinase</fullName>
    </recommendedName>
</protein>
<reference evidence="2 3" key="1">
    <citation type="journal article" date="2014" name="Genome Announc.">
        <title>Draft genome sequence of Sclerotinia borealis, a psychrophilic plant pathogenic fungus.</title>
        <authorList>
            <person name="Mardanov A.V."/>
            <person name="Beletsky A.V."/>
            <person name="Kadnikov V.V."/>
            <person name="Ignatov A.N."/>
            <person name="Ravin N.V."/>
        </authorList>
    </citation>
    <scope>NUCLEOTIDE SEQUENCE [LARGE SCALE GENOMIC DNA]</scope>
    <source>
        <strain evidence="3">F-4157</strain>
    </source>
</reference>
<dbReference type="HOGENOM" id="CLU_2689224_0_0_1"/>
<gene>
    <name evidence="2" type="ORF">SBOR_3268</name>
</gene>
<dbReference type="Proteomes" id="UP000019487">
    <property type="component" value="Unassembled WGS sequence"/>
</dbReference>
<dbReference type="Gene3D" id="3.40.50.1820">
    <property type="entry name" value="alpha/beta hydrolase"/>
    <property type="match status" value="1"/>
</dbReference>
<dbReference type="SUPFAM" id="SSF53474">
    <property type="entry name" value="alpha/beta-Hydrolases"/>
    <property type="match status" value="1"/>
</dbReference>
<comment type="caution">
    <text evidence="2">The sequence shown here is derived from an EMBL/GenBank/DDBJ whole genome shotgun (WGS) entry which is preliminary data.</text>
</comment>
<dbReference type="AlphaFoldDB" id="W9CKI0"/>
<proteinExistence type="predicted"/>